<comment type="subcellular location">
    <subcellularLocation>
        <location evidence="1">Cell membrane</location>
        <topology evidence="1">Multi-pass membrane protein</topology>
    </subcellularLocation>
</comment>
<reference evidence="8" key="1">
    <citation type="submission" date="2016-11" db="EMBL/GenBank/DDBJ databases">
        <authorList>
            <person name="Jaros S."/>
            <person name="Januszkiewicz K."/>
            <person name="Wedrychowicz H."/>
        </authorList>
    </citation>
    <scope>NUCLEOTIDE SEQUENCE [LARGE SCALE GENOMIC DNA]</scope>
    <source>
        <strain evidence="8">Y48</strain>
    </source>
</reference>
<name>A0A1J0W3F6_9NOCA</name>
<dbReference type="RefSeq" id="WP_071931982.1">
    <property type="nucleotide sequence ID" value="NZ_CP018082.1"/>
</dbReference>
<dbReference type="InterPro" id="IPR032808">
    <property type="entry name" value="DoxX"/>
</dbReference>
<feature type="transmembrane region" description="Helical" evidence="7">
    <location>
        <begin position="89"/>
        <end position="107"/>
    </location>
</feature>
<evidence type="ECO:0000313" key="9">
    <source>
        <dbReference type="Proteomes" id="UP000183810"/>
    </source>
</evidence>
<evidence type="ECO:0000256" key="6">
    <source>
        <dbReference type="ARBA" id="ARBA00023136"/>
    </source>
</evidence>
<proteinExistence type="inferred from homology"/>
<protein>
    <recommendedName>
        <fullName evidence="10">DoxX family protein</fullName>
    </recommendedName>
</protein>
<organism evidence="8 9">
    <name type="scientific">Nocardia mangyaensis</name>
    <dbReference type="NCBI Taxonomy" id="2213200"/>
    <lineage>
        <taxon>Bacteria</taxon>
        <taxon>Bacillati</taxon>
        <taxon>Actinomycetota</taxon>
        <taxon>Actinomycetes</taxon>
        <taxon>Mycobacteriales</taxon>
        <taxon>Nocardiaceae</taxon>
        <taxon>Nocardia</taxon>
    </lineage>
</organism>
<evidence type="ECO:0000256" key="1">
    <source>
        <dbReference type="ARBA" id="ARBA00004651"/>
    </source>
</evidence>
<evidence type="ECO:0008006" key="10">
    <source>
        <dbReference type="Google" id="ProtNLM"/>
    </source>
</evidence>
<evidence type="ECO:0000256" key="7">
    <source>
        <dbReference type="SAM" id="Phobius"/>
    </source>
</evidence>
<keyword evidence="9" id="KW-1185">Reference proteome</keyword>
<sequence length="158" mass="16335">MTDRSSLALLTGPAPRPLVDGTLLLLRLTLGVIFFAHGWDTFQNLGVSGTIDLQRESGIPLPELAGPFTVLAELIGGPLLALGALTRPAALALAVVMVGAIAFIHAPHGIFVENGGIELVLVLAAACLVLAVQGAGRFGVDGLIATRWSTPTRRDDPA</sequence>
<evidence type="ECO:0000256" key="2">
    <source>
        <dbReference type="ARBA" id="ARBA00006679"/>
    </source>
</evidence>
<gene>
    <name evidence="8" type="ORF">BOX37_29035</name>
</gene>
<evidence type="ECO:0000256" key="4">
    <source>
        <dbReference type="ARBA" id="ARBA00022692"/>
    </source>
</evidence>
<dbReference type="KEGG" id="nsl:BOX37_29035"/>
<keyword evidence="4 7" id="KW-0812">Transmembrane</keyword>
<evidence type="ECO:0000256" key="3">
    <source>
        <dbReference type="ARBA" id="ARBA00022475"/>
    </source>
</evidence>
<comment type="similarity">
    <text evidence="2">Belongs to the DoxX family.</text>
</comment>
<dbReference type="OrthoDB" id="1122432at2"/>
<dbReference type="GO" id="GO:0005886">
    <property type="term" value="C:plasma membrane"/>
    <property type="evidence" value="ECO:0007669"/>
    <property type="project" value="UniProtKB-SubCell"/>
</dbReference>
<keyword evidence="5 7" id="KW-1133">Transmembrane helix</keyword>
<dbReference type="PANTHER" id="PTHR33452">
    <property type="entry name" value="OXIDOREDUCTASE CATD-RELATED"/>
    <property type="match status" value="1"/>
</dbReference>
<feature type="transmembrane region" description="Helical" evidence="7">
    <location>
        <begin position="119"/>
        <end position="140"/>
    </location>
</feature>
<evidence type="ECO:0000313" key="8">
    <source>
        <dbReference type="EMBL" id="APE38827.1"/>
    </source>
</evidence>
<evidence type="ECO:0000256" key="5">
    <source>
        <dbReference type="ARBA" id="ARBA00022989"/>
    </source>
</evidence>
<dbReference type="Proteomes" id="UP000183810">
    <property type="component" value="Chromosome"/>
</dbReference>
<dbReference type="EMBL" id="CP018082">
    <property type="protein sequence ID" value="APE38827.1"/>
    <property type="molecule type" value="Genomic_DNA"/>
</dbReference>
<dbReference type="Pfam" id="PF07681">
    <property type="entry name" value="DoxX"/>
    <property type="match status" value="1"/>
</dbReference>
<keyword evidence="3" id="KW-1003">Cell membrane</keyword>
<accession>A0A1J0W3F6</accession>
<dbReference type="AlphaFoldDB" id="A0A1J0W3F6"/>
<keyword evidence="6 7" id="KW-0472">Membrane</keyword>
<dbReference type="PANTHER" id="PTHR33452:SF1">
    <property type="entry name" value="INNER MEMBRANE PROTEIN YPHA-RELATED"/>
    <property type="match status" value="1"/>
</dbReference>
<dbReference type="InterPro" id="IPR051907">
    <property type="entry name" value="DoxX-like_oxidoreductase"/>
</dbReference>